<gene>
    <name evidence="2" type="ORF">DOO78_06720</name>
</gene>
<protein>
    <submittedName>
        <fullName evidence="2">Uncharacterized protein</fullName>
    </submittedName>
</protein>
<evidence type="ECO:0000313" key="3">
    <source>
        <dbReference type="Proteomes" id="UP000249065"/>
    </source>
</evidence>
<dbReference type="AlphaFoldDB" id="A0A327M9D0"/>
<dbReference type="EMBL" id="QLIX01000003">
    <property type="protein sequence ID" value="RAI59931.1"/>
    <property type="molecule type" value="Genomic_DNA"/>
</dbReference>
<name>A0A327M9D0_9PROT</name>
<feature type="region of interest" description="Disordered" evidence="1">
    <location>
        <begin position="29"/>
        <end position="63"/>
    </location>
</feature>
<dbReference type="RefSeq" id="WP_111468962.1">
    <property type="nucleotide sequence ID" value="NZ_QLIX01000003.1"/>
</dbReference>
<proteinExistence type="predicted"/>
<keyword evidence="3" id="KW-1185">Reference proteome</keyword>
<organism evidence="2 3">
    <name type="scientific">Roseicella frigidaeris</name>
    <dbReference type="NCBI Taxonomy" id="2230885"/>
    <lineage>
        <taxon>Bacteria</taxon>
        <taxon>Pseudomonadati</taxon>
        <taxon>Pseudomonadota</taxon>
        <taxon>Alphaproteobacteria</taxon>
        <taxon>Acetobacterales</taxon>
        <taxon>Roseomonadaceae</taxon>
        <taxon>Roseicella</taxon>
    </lineage>
</organism>
<reference evidence="3" key="1">
    <citation type="submission" date="2018-06" db="EMBL/GenBank/DDBJ databases">
        <authorList>
            <person name="Khan S.A."/>
        </authorList>
    </citation>
    <scope>NUCLEOTIDE SEQUENCE [LARGE SCALE GENOMIC DNA]</scope>
    <source>
        <strain evidence="3">DB-1506</strain>
    </source>
</reference>
<comment type="caution">
    <text evidence="2">The sequence shown here is derived from an EMBL/GenBank/DDBJ whole genome shotgun (WGS) entry which is preliminary data.</text>
</comment>
<evidence type="ECO:0000313" key="2">
    <source>
        <dbReference type="EMBL" id="RAI59931.1"/>
    </source>
</evidence>
<evidence type="ECO:0000256" key="1">
    <source>
        <dbReference type="SAM" id="MobiDB-lite"/>
    </source>
</evidence>
<dbReference type="Proteomes" id="UP000249065">
    <property type="component" value="Unassembled WGS sequence"/>
</dbReference>
<accession>A0A327M9D0</accession>
<dbReference type="OrthoDB" id="7285459at2"/>
<sequence length="127" mass="12853">MPQDDDFARLAAALGVPGLLYRSFGNAPVRPGEAASPAPPALGWAMGPGRAGRPEAGAGWRPRPVAAPEAWPLLAPLFAPAAAGEAPAGTLARLRAAPGAAERRPAATPFLPDPLFAPRPARGAGLR</sequence>
<feature type="region of interest" description="Disordered" evidence="1">
    <location>
        <begin position="98"/>
        <end position="127"/>
    </location>
</feature>
<feature type="compositionally biased region" description="Low complexity" evidence="1">
    <location>
        <begin position="54"/>
        <end position="63"/>
    </location>
</feature>